<dbReference type="InterPro" id="IPR005467">
    <property type="entry name" value="His_kinase_dom"/>
</dbReference>
<evidence type="ECO:0000259" key="10">
    <source>
        <dbReference type="PROSITE" id="PS50109"/>
    </source>
</evidence>
<name>A0A3N5AY71_9THEO</name>
<dbReference type="PANTHER" id="PTHR43065:SF10">
    <property type="entry name" value="PEROXIDE STRESS-ACTIVATED HISTIDINE KINASE MAK3"/>
    <property type="match status" value="1"/>
</dbReference>
<dbReference type="PANTHER" id="PTHR43065">
    <property type="entry name" value="SENSOR HISTIDINE KINASE"/>
    <property type="match status" value="1"/>
</dbReference>
<dbReference type="Gene3D" id="3.30.450.20">
    <property type="entry name" value="PAS domain"/>
    <property type="match status" value="1"/>
</dbReference>
<evidence type="ECO:0000256" key="2">
    <source>
        <dbReference type="ARBA" id="ARBA00012438"/>
    </source>
</evidence>
<evidence type="ECO:0000256" key="1">
    <source>
        <dbReference type="ARBA" id="ARBA00000085"/>
    </source>
</evidence>
<dbReference type="SUPFAM" id="SSF55874">
    <property type="entry name" value="ATPase domain of HSP90 chaperone/DNA topoisomerase II/histidine kinase"/>
    <property type="match status" value="1"/>
</dbReference>
<dbReference type="EC" id="2.7.13.3" evidence="2"/>
<reference evidence="12 13" key="1">
    <citation type="submission" date="2018-11" db="EMBL/GenBank/DDBJ databases">
        <title>Genomic Encyclopedia of Type Strains, Phase IV (KMG-IV): sequencing the most valuable type-strain genomes for metagenomic binning, comparative biology and taxonomic classification.</title>
        <authorList>
            <person name="Goeker M."/>
        </authorList>
    </citation>
    <scope>NUCLEOTIDE SEQUENCE [LARGE SCALE GENOMIC DNA]</scope>
    <source>
        <strain evidence="12 13">DSM 102936</strain>
    </source>
</reference>
<evidence type="ECO:0000256" key="8">
    <source>
        <dbReference type="ARBA" id="ARBA00023012"/>
    </source>
</evidence>
<dbReference type="CDD" id="cd00130">
    <property type="entry name" value="PAS"/>
    <property type="match status" value="1"/>
</dbReference>
<dbReference type="PROSITE" id="PS50109">
    <property type="entry name" value="HIS_KIN"/>
    <property type="match status" value="1"/>
</dbReference>
<dbReference type="SMART" id="SM00388">
    <property type="entry name" value="HisKA"/>
    <property type="match status" value="1"/>
</dbReference>
<accession>A0A3N5AY71</accession>
<dbReference type="InterPro" id="IPR036097">
    <property type="entry name" value="HisK_dim/P_sf"/>
</dbReference>
<protein>
    <recommendedName>
        <fullName evidence="2">histidine kinase</fullName>
        <ecNumber evidence="2">2.7.13.3</ecNumber>
    </recommendedName>
</protein>
<evidence type="ECO:0000313" key="12">
    <source>
        <dbReference type="EMBL" id="RPF49873.1"/>
    </source>
</evidence>
<dbReference type="CDD" id="cd00082">
    <property type="entry name" value="HisKA"/>
    <property type="match status" value="1"/>
</dbReference>
<dbReference type="RefSeq" id="WP_170157685.1">
    <property type="nucleotide sequence ID" value="NZ_RKRE01000001.1"/>
</dbReference>
<gene>
    <name evidence="12" type="ORF">EDD75_0699</name>
</gene>
<dbReference type="CDD" id="cd00075">
    <property type="entry name" value="HATPase"/>
    <property type="match status" value="1"/>
</dbReference>
<dbReference type="InterPro" id="IPR036890">
    <property type="entry name" value="HATPase_C_sf"/>
</dbReference>
<evidence type="ECO:0000259" key="11">
    <source>
        <dbReference type="PROSITE" id="PS50112"/>
    </source>
</evidence>
<dbReference type="SUPFAM" id="SSF47384">
    <property type="entry name" value="Homodimeric domain of signal transducing histidine kinase"/>
    <property type="match status" value="1"/>
</dbReference>
<dbReference type="Gene3D" id="1.10.287.130">
    <property type="match status" value="1"/>
</dbReference>
<evidence type="ECO:0000256" key="4">
    <source>
        <dbReference type="ARBA" id="ARBA00022679"/>
    </source>
</evidence>
<evidence type="ECO:0000256" key="6">
    <source>
        <dbReference type="ARBA" id="ARBA00022777"/>
    </source>
</evidence>
<dbReference type="Pfam" id="PF00512">
    <property type="entry name" value="HisKA"/>
    <property type="match status" value="1"/>
</dbReference>
<keyword evidence="9" id="KW-1133">Transmembrane helix</keyword>
<dbReference type="InterPro" id="IPR004358">
    <property type="entry name" value="Sig_transdc_His_kin-like_C"/>
</dbReference>
<dbReference type="PRINTS" id="PR00344">
    <property type="entry name" value="BCTRLSENSOR"/>
</dbReference>
<dbReference type="Gene3D" id="3.30.565.10">
    <property type="entry name" value="Histidine kinase-like ATPase, C-terminal domain"/>
    <property type="match status" value="1"/>
</dbReference>
<feature type="domain" description="PAS" evidence="11">
    <location>
        <begin position="261"/>
        <end position="301"/>
    </location>
</feature>
<feature type="domain" description="Histidine kinase" evidence="10">
    <location>
        <begin position="397"/>
        <end position="600"/>
    </location>
</feature>
<organism evidence="12 13">
    <name type="scientific">Thermodesulfitimonas autotrophica</name>
    <dbReference type="NCBI Taxonomy" id="1894989"/>
    <lineage>
        <taxon>Bacteria</taxon>
        <taxon>Bacillati</taxon>
        <taxon>Bacillota</taxon>
        <taxon>Clostridia</taxon>
        <taxon>Thermoanaerobacterales</taxon>
        <taxon>Thermoanaerobacteraceae</taxon>
        <taxon>Thermodesulfitimonas</taxon>
    </lineage>
</organism>
<dbReference type="Proteomes" id="UP000282654">
    <property type="component" value="Unassembled WGS sequence"/>
</dbReference>
<keyword evidence="8" id="KW-0902">Two-component regulatory system</keyword>
<dbReference type="Pfam" id="PF02518">
    <property type="entry name" value="HATPase_c"/>
    <property type="match status" value="1"/>
</dbReference>
<dbReference type="PROSITE" id="PS50112">
    <property type="entry name" value="PAS"/>
    <property type="match status" value="1"/>
</dbReference>
<dbReference type="SMART" id="SM00091">
    <property type="entry name" value="PAS"/>
    <property type="match status" value="1"/>
</dbReference>
<dbReference type="SUPFAM" id="SSF55785">
    <property type="entry name" value="PYP-like sensor domain (PAS domain)"/>
    <property type="match status" value="1"/>
</dbReference>
<evidence type="ECO:0000256" key="3">
    <source>
        <dbReference type="ARBA" id="ARBA00022553"/>
    </source>
</evidence>
<feature type="transmembrane region" description="Helical" evidence="9">
    <location>
        <begin position="188"/>
        <end position="212"/>
    </location>
</feature>
<dbReference type="EMBL" id="RKRE01000001">
    <property type="protein sequence ID" value="RPF49873.1"/>
    <property type="molecule type" value="Genomic_DNA"/>
</dbReference>
<evidence type="ECO:0000256" key="9">
    <source>
        <dbReference type="SAM" id="Phobius"/>
    </source>
</evidence>
<keyword evidence="6 12" id="KW-0418">Kinase</keyword>
<evidence type="ECO:0000256" key="5">
    <source>
        <dbReference type="ARBA" id="ARBA00022741"/>
    </source>
</evidence>
<dbReference type="SMART" id="SM00387">
    <property type="entry name" value="HATPase_c"/>
    <property type="match status" value="1"/>
</dbReference>
<keyword evidence="9" id="KW-0812">Transmembrane</keyword>
<feature type="transmembrane region" description="Helical" evidence="9">
    <location>
        <begin position="12"/>
        <end position="33"/>
    </location>
</feature>
<keyword evidence="4" id="KW-0808">Transferase</keyword>
<dbReference type="InterPro" id="IPR003594">
    <property type="entry name" value="HATPase_dom"/>
</dbReference>
<dbReference type="Pfam" id="PF08448">
    <property type="entry name" value="PAS_4"/>
    <property type="match status" value="1"/>
</dbReference>
<dbReference type="InterPro" id="IPR003661">
    <property type="entry name" value="HisK_dim/P_dom"/>
</dbReference>
<sequence>MRVSLNFGRQILVLVAVLLLIPVALTVFMLRMINESESALVEKQKARLMRVVEQLDASLPTGFDAILAENGATDAMPVREKVAILNKELRGLIEEVKRAYPGVEAGFYSAQLDRIIDGSPPPYAGENFSSRRRRNFLGAMRGQLRSESFGPAEGGVLEIYKPLVRQGKIIGVVWATESLSRFAAQRQAIAYTAYGIITLGTLVGIGGALFVVHRFVENVNQIKLGLRSLRSNLDRPLPPAAGELREITEAVNELAGMVVRAQQYINVTLATIDEGLLVVDLEGRVVVANAAIMRILGLEAECIGKPYPEMLSPDEPFGRLLQEALQTGREVRDIPVVRRCQGQKERQLLASTAVLFSGERQPIGAVLCLQDVTERVKLQREMRRQERLAALGRLVMGVAHEIRNPLTAINCYLQLWQKSNLFPRQPLATMQEEVSRLDALVEKLLYFAKPAEARPVIYRVNHLVRENLRFFEDVVRVSIRTELAPDLPPVLVDPEQMGRVLQNIIYNACQAMPEGGLVTVRTYREPTGENVVIEVEDTGCGIPAENIRDIFEPFFTTKPGGTGLGLALAKEVVEAHGGRIEAESTVGRGTKMRVYLPVFGGESQGGEASPCSG</sequence>
<keyword evidence="9" id="KW-0472">Membrane</keyword>
<dbReference type="GO" id="GO:0005524">
    <property type="term" value="F:ATP binding"/>
    <property type="evidence" value="ECO:0007669"/>
    <property type="project" value="UniProtKB-KW"/>
</dbReference>
<keyword evidence="7" id="KW-0067">ATP-binding</keyword>
<dbReference type="NCBIfam" id="NF008468">
    <property type="entry name" value="PRK11360.1"/>
    <property type="match status" value="1"/>
</dbReference>
<dbReference type="GO" id="GO:0000155">
    <property type="term" value="F:phosphorelay sensor kinase activity"/>
    <property type="evidence" value="ECO:0007669"/>
    <property type="project" value="InterPro"/>
</dbReference>
<evidence type="ECO:0000256" key="7">
    <source>
        <dbReference type="ARBA" id="ARBA00022840"/>
    </source>
</evidence>
<evidence type="ECO:0000313" key="13">
    <source>
        <dbReference type="Proteomes" id="UP000282654"/>
    </source>
</evidence>
<keyword evidence="3" id="KW-0597">Phosphoprotein</keyword>
<dbReference type="InterPro" id="IPR013656">
    <property type="entry name" value="PAS_4"/>
</dbReference>
<keyword evidence="5" id="KW-0547">Nucleotide-binding</keyword>
<comment type="caution">
    <text evidence="12">The sequence shown here is derived from an EMBL/GenBank/DDBJ whole genome shotgun (WGS) entry which is preliminary data.</text>
</comment>
<comment type="catalytic activity">
    <reaction evidence="1">
        <text>ATP + protein L-histidine = ADP + protein N-phospho-L-histidine.</text>
        <dbReference type="EC" id="2.7.13.3"/>
    </reaction>
</comment>
<dbReference type="InterPro" id="IPR035965">
    <property type="entry name" value="PAS-like_dom_sf"/>
</dbReference>
<dbReference type="AlphaFoldDB" id="A0A3N5AY71"/>
<proteinExistence type="predicted"/>
<keyword evidence="13" id="KW-1185">Reference proteome</keyword>
<dbReference type="NCBIfam" id="TIGR00229">
    <property type="entry name" value="sensory_box"/>
    <property type="match status" value="1"/>
</dbReference>
<dbReference type="InterPro" id="IPR000014">
    <property type="entry name" value="PAS"/>
</dbReference>